<evidence type="ECO:0000313" key="2">
    <source>
        <dbReference type="Proteomes" id="UP000260367"/>
    </source>
</evidence>
<protein>
    <submittedName>
        <fullName evidence="1">Holliday junction resolvase</fullName>
    </submittedName>
</protein>
<dbReference type="KEGG" id="vg:54997684"/>
<dbReference type="RefSeq" id="YP_009806814.1">
    <property type="nucleotide sequence ID" value="NC_048017.1"/>
</dbReference>
<accession>A0A345KWC8</accession>
<name>A0A345KWC8_9CAUD</name>
<proteinExistence type="predicted"/>
<dbReference type="Proteomes" id="UP000260367">
    <property type="component" value="Segment"/>
</dbReference>
<reference evidence="2" key="1">
    <citation type="submission" date="2018-06" db="EMBL/GenBank/DDBJ databases">
        <authorList>
            <person name="Zhirakovskaya E."/>
        </authorList>
    </citation>
    <scope>NUCLEOTIDE SEQUENCE [LARGE SCALE GENOMIC DNA]</scope>
</reference>
<keyword evidence="2" id="KW-1185">Reference proteome</keyword>
<evidence type="ECO:0000313" key="1">
    <source>
        <dbReference type="EMBL" id="AXH47330.1"/>
    </source>
</evidence>
<sequence>MDGARFERDVAAAFRDAGIKCIHPRQDRPVDVGDLWVASDVVVQAKAWQNLPKAIREGIAGSQAQKKRAHRPIGVAVAKRVGENVLDSIVAMPLRDLILLLQSRDTPDQ</sequence>
<organism evidence="1 2">
    <name type="scientific">Microbacterium phage Eden</name>
    <dbReference type="NCBI Taxonomy" id="2250289"/>
    <lineage>
        <taxon>Viruses</taxon>
        <taxon>Duplodnaviria</taxon>
        <taxon>Heunggongvirae</taxon>
        <taxon>Uroviricota</taxon>
        <taxon>Caudoviricetes</taxon>
        <taxon>Edenvirus</taxon>
        <taxon>Edenvirus eden</taxon>
    </lineage>
</organism>
<dbReference type="GeneID" id="54997684"/>
<gene>
    <name evidence="1" type="primary">35</name>
    <name evidence="1" type="ORF">SEA_EDEN_35</name>
</gene>
<dbReference type="EMBL" id="MH509447">
    <property type="protein sequence ID" value="AXH47330.1"/>
    <property type="molecule type" value="Genomic_DNA"/>
</dbReference>